<dbReference type="InterPro" id="IPR036163">
    <property type="entry name" value="HMA_dom_sf"/>
</dbReference>
<reference evidence="3 4" key="1">
    <citation type="submission" date="2019-08" db="EMBL/GenBank/DDBJ databases">
        <title>Genomes sequence of Algoriphagus aquimarinus ACAM450.</title>
        <authorList>
            <person name="Bowman J.P."/>
        </authorList>
    </citation>
    <scope>NUCLEOTIDE SEQUENCE [LARGE SCALE GENOMIC DNA]</scope>
    <source>
        <strain evidence="3 4">ACAM 450</strain>
    </source>
</reference>
<gene>
    <name evidence="3" type="ORF">ESV85_00800</name>
</gene>
<feature type="chain" id="PRO_5023079517" evidence="1">
    <location>
        <begin position="22"/>
        <end position="305"/>
    </location>
</feature>
<dbReference type="SUPFAM" id="SSF55008">
    <property type="entry name" value="HMA, heavy metal-associated domain"/>
    <property type="match status" value="1"/>
</dbReference>
<protein>
    <submittedName>
        <fullName evidence="3">DUF3347 domain-containing protein</fullName>
    </submittedName>
</protein>
<dbReference type="Pfam" id="PF11827">
    <property type="entry name" value="DUF3347"/>
    <property type="match status" value="1"/>
</dbReference>
<evidence type="ECO:0000313" key="4">
    <source>
        <dbReference type="Proteomes" id="UP000321935"/>
    </source>
</evidence>
<dbReference type="Proteomes" id="UP000321935">
    <property type="component" value="Unassembled WGS sequence"/>
</dbReference>
<dbReference type="GO" id="GO:0046872">
    <property type="term" value="F:metal ion binding"/>
    <property type="evidence" value="ECO:0007669"/>
    <property type="project" value="InterPro"/>
</dbReference>
<sequence>MKSIKILMAIMALLSSTAINAQIKNTKTESVKIYGNCQMCEATIERAGNVKNAVEVDWNKDTKMATITFDEKLTNSDEILKRIALAGYDSDQFLAPDKAYAILSECCQYERINKKETIMPNSSMKMEKHSEQPVKMGSHANHGAEMGMKNGEKPSENIQMQNAGELQPVFDRYFDLKDALVQSDGKSASTAAKALVTAIRKVKMGELEPKTHEAWMVKMKALSENAEKISESTDADDQRVYFSGLSQPMYELMKLSTAGPTVYYQKCPMYNNGKGANWLSKESSIKNPYYGSMMMTCGSTVEKIN</sequence>
<dbReference type="PROSITE" id="PS50846">
    <property type="entry name" value="HMA_2"/>
    <property type="match status" value="1"/>
</dbReference>
<proteinExistence type="predicted"/>
<name>A0A5C7B4R1_9BACT</name>
<dbReference type="OrthoDB" id="5513217at2"/>
<evidence type="ECO:0000256" key="1">
    <source>
        <dbReference type="SAM" id="SignalP"/>
    </source>
</evidence>
<organism evidence="3 4">
    <name type="scientific">Algoriphagus aquimarinus</name>
    <dbReference type="NCBI Taxonomy" id="237018"/>
    <lineage>
        <taxon>Bacteria</taxon>
        <taxon>Pseudomonadati</taxon>
        <taxon>Bacteroidota</taxon>
        <taxon>Cytophagia</taxon>
        <taxon>Cytophagales</taxon>
        <taxon>Cyclobacteriaceae</taxon>
        <taxon>Algoriphagus</taxon>
    </lineage>
</organism>
<evidence type="ECO:0000313" key="3">
    <source>
        <dbReference type="EMBL" id="TXE14853.1"/>
    </source>
</evidence>
<feature type="signal peptide" evidence="1">
    <location>
        <begin position="1"/>
        <end position="21"/>
    </location>
</feature>
<dbReference type="InterPro" id="IPR021782">
    <property type="entry name" value="DUF3347"/>
</dbReference>
<accession>A0A5C7B4R1</accession>
<feature type="domain" description="HMA" evidence="2">
    <location>
        <begin position="26"/>
        <end position="91"/>
    </location>
</feature>
<dbReference type="CDD" id="cd00371">
    <property type="entry name" value="HMA"/>
    <property type="match status" value="1"/>
</dbReference>
<dbReference type="InterPro" id="IPR006121">
    <property type="entry name" value="HMA_dom"/>
</dbReference>
<dbReference type="AlphaFoldDB" id="A0A5C7B4R1"/>
<keyword evidence="1" id="KW-0732">Signal</keyword>
<evidence type="ECO:0000259" key="2">
    <source>
        <dbReference type="PROSITE" id="PS50846"/>
    </source>
</evidence>
<comment type="caution">
    <text evidence="3">The sequence shown here is derived from an EMBL/GenBank/DDBJ whole genome shotgun (WGS) entry which is preliminary data.</text>
</comment>
<dbReference type="Gene3D" id="3.30.70.100">
    <property type="match status" value="1"/>
</dbReference>
<dbReference type="EMBL" id="VORW01000001">
    <property type="protein sequence ID" value="TXE14853.1"/>
    <property type="molecule type" value="Genomic_DNA"/>
</dbReference>